<evidence type="ECO:0000256" key="7">
    <source>
        <dbReference type="NCBIfam" id="TIGR00188"/>
    </source>
</evidence>
<evidence type="ECO:0000256" key="2">
    <source>
        <dbReference type="ARBA" id="ARBA00022722"/>
    </source>
</evidence>
<comment type="subunit">
    <text evidence="6">Consists of a catalytic RNA component (M1 or rnpB) and a protein subunit.</text>
</comment>
<comment type="function">
    <text evidence="6">RNaseP catalyzes the removal of the 5'-leader sequence from pre-tRNA to produce the mature 5'-terminus. It can also cleave other RNA substrates such as 4.5S RNA. The protein component plays an auxiliary but essential role in vivo by binding to the 5'-leader sequence and broadening the substrate specificity of the ribozyme.</text>
</comment>
<accession>A0A285T9D9</accession>
<dbReference type="GO" id="GO:0001682">
    <property type="term" value="P:tRNA 5'-leader removal"/>
    <property type="evidence" value="ECO:0007669"/>
    <property type="project" value="UniProtKB-UniRule"/>
</dbReference>
<organism evidence="9 10">
    <name type="scientific">Stappia indica</name>
    <dbReference type="NCBI Taxonomy" id="538381"/>
    <lineage>
        <taxon>Bacteria</taxon>
        <taxon>Pseudomonadati</taxon>
        <taxon>Pseudomonadota</taxon>
        <taxon>Alphaproteobacteria</taxon>
        <taxon>Hyphomicrobiales</taxon>
        <taxon>Stappiaceae</taxon>
        <taxon>Stappia</taxon>
    </lineage>
</organism>
<evidence type="ECO:0000256" key="8">
    <source>
        <dbReference type="SAM" id="MobiDB-lite"/>
    </source>
</evidence>
<dbReference type="RefSeq" id="WP_067339905.1">
    <property type="nucleotide sequence ID" value="NZ_MBQF01000007.1"/>
</dbReference>
<dbReference type="GO" id="GO:0004526">
    <property type="term" value="F:ribonuclease P activity"/>
    <property type="evidence" value="ECO:0007669"/>
    <property type="project" value="UniProtKB-UniRule"/>
</dbReference>
<feature type="compositionally biased region" description="Basic and acidic residues" evidence="8">
    <location>
        <begin position="133"/>
        <end position="149"/>
    </location>
</feature>
<keyword evidence="10" id="KW-1185">Reference proteome</keyword>
<keyword evidence="4 6" id="KW-0378">Hydrolase</keyword>
<keyword evidence="5 6" id="KW-0694">RNA-binding</keyword>
<dbReference type="AlphaFoldDB" id="A0A285T9D9"/>
<dbReference type="GO" id="GO:0000049">
    <property type="term" value="F:tRNA binding"/>
    <property type="evidence" value="ECO:0007669"/>
    <property type="project" value="UniProtKB-UniRule"/>
</dbReference>
<dbReference type="InterPro" id="IPR000100">
    <property type="entry name" value="RNase_P"/>
</dbReference>
<dbReference type="GO" id="GO:0042781">
    <property type="term" value="F:3'-tRNA processing endoribonuclease activity"/>
    <property type="evidence" value="ECO:0007669"/>
    <property type="project" value="TreeGrafter"/>
</dbReference>
<dbReference type="STRING" id="538381.GCA_001696535_02361"/>
<dbReference type="EMBL" id="OBML01000009">
    <property type="protein sequence ID" value="SOC17776.1"/>
    <property type="molecule type" value="Genomic_DNA"/>
</dbReference>
<dbReference type="EC" id="3.1.26.5" evidence="6 7"/>
<dbReference type="GO" id="GO:0030677">
    <property type="term" value="C:ribonuclease P complex"/>
    <property type="evidence" value="ECO:0007669"/>
    <property type="project" value="TreeGrafter"/>
</dbReference>
<reference evidence="9 10" key="1">
    <citation type="submission" date="2017-08" db="EMBL/GenBank/DDBJ databases">
        <authorList>
            <person name="de Groot N.N."/>
        </authorList>
    </citation>
    <scope>NUCLEOTIDE SEQUENCE [LARGE SCALE GENOMIC DNA]</scope>
    <source>
        <strain evidence="9 10">USBA 352</strain>
    </source>
</reference>
<dbReference type="PANTHER" id="PTHR33992">
    <property type="entry name" value="RIBONUCLEASE P PROTEIN COMPONENT"/>
    <property type="match status" value="1"/>
</dbReference>
<comment type="catalytic activity">
    <reaction evidence="6">
        <text>Endonucleolytic cleavage of RNA, removing 5'-extranucleotides from tRNA precursor.</text>
        <dbReference type="EC" id="3.1.26.5"/>
    </reaction>
</comment>
<gene>
    <name evidence="6" type="primary">rnpA</name>
    <name evidence="9" type="ORF">SAMN05421512_10981</name>
</gene>
<proteinExistence type="inferred from homology"/>
<comment type="similarity">
    <text evidence="6">Belongs to the RnpA family.</text>
</comment>
<evidence type="ECO:0000256" key="6">
    <source>
        <dbReference type="HAMAP-Rule" id="MF_00227"/>
    </source>
</evidence>
<keyword evidence="3 6" id="KW-0255">Endonuclease</keyword>
<keyword evidence="1 6" id="KW-0819">tRNA processing</keyword>
<feature type="region of interest" description="Disordered" evidence="8">
    <location>
        <begin position="111"/>
        <end position="149"/>
    </location>
</feature>
<evidence type="ECO:0000256" key="5">
    <source>
        <dbReference type="ARBA" id="ARBA00022884"/>
    </source>
</evidence>
<evidence type="ECO:0000256" key="4">
    <source>
        <dbReference type="ARBA" id="ARBA00022801"/>
    </source>
</evidence>
<dbReference type="SUPFAM" id="SSF54211">
    <property type="entry name" value="Ribosomal protein S5 domain 2-like"/>
    <property type="match status" value="1"/>
</dbReference>
<dbReference type="InterPro" id="IPR020568">
    <property type="entry name" value="Ribosomal_Su5_D2-typ_SF"/>
</dbReference>
<dbReference type="PANTHER" id="PTHR33992:SF1">
    <property type="entry name" value="RIBONUCLEASE P PROTEIN COMPONENT"/>
    <property type="match status" value="1"/>
</dbReference>
<dbReference type="Proteomes" id="UP000219331">
    <property type="component" value="Unassembled WGS sequence"/>
</dbReference>
<evidence type="ECO:0000256" key="1">
    <source>
        <dbReference type="ARBA" id="ARBA00022694"/>
    </source>
</evidence>
<evidence type="ECO:0000256" key="3">
    <source>
        <dbReference type="ARBA" id="ARBA00022759"/>
    </source>
</evidence>
<dbReference type="InterPro" id="IPR014721">
    <property type="entry name" value="Ribsml_uS5_D2-typ_fold_subgr"/>
</dbReference>
<evidence type="ECO:0000313" key="10">
    <source>
        <dbReference type="Proteomes" id="UP000219331"/>
    </source>
</evidence>
<dbReference type="Gene3D" id="3.30.230.10">
    <property type="match status" value="1"/>
</dbReference>
<dbReference type="HAMAP" id="MF_00227">
    <property type="entry name" value="RNase_P"/>
    <property type="match status" value="1"/>
</dbReference>
<sequence>MIQPPPRTTLPTLKKRAEFLAVAKGGRSSRRAFVMQAAASEDGPRIGYTVTKKTGNAVERNRIRRRFRAAVRAAAEQARSDVDYVLVGRRGALSAEFGDLVREIGQCLARAPLSGGDAPRPRHHRKRPAPGHPEQRRGGSDRRSETSSE</sequence>
<name>A0A285T9D9_9HYPH</name>
<dbReference type="NCBIfam" id="TIGR00188">
    <property type="entry name" value="rnpA"/>
    <property type="match status" value="1"/>
</dbReference>
<evidence type="ECO:0000313" key="9">
    <source>
        <dbReference type="EMBL" id="SOC17776.1"/>
    </source>
</evidence>
<protein>
    <recommendedName>
        <fullName evidence="6 7">Ribonuclease P protein component</fullName>
        <shortName evidence="6">RNase P protein</shortName>
        <shortName evidence="6">RNaseP protein</shortName>
        <ecNumber evidence="6 7">3.1.26.5</ecNumber>
    </recommendedName>
    <alternativeName>
        <fullName evidence="6">Protein C5</fullName>
    </alternativeName>
</protein>
<dbReference type="Pfam" id="PF00825">
    <property type="entry name" value="Ribonuclease_P"/>
    <property type="match status" value="1"/>
</dbReference>
<keyword evidence="2 6" id="KW-0540">Nuclease</keyword>